<comment type="caution">
    <text evidence="1">The sequence shown here is derived from an EMBL/GenBank/DDBJ whole genome shotgun (WGS) entry which is preliminary data.</text>
</comment>
<sequence length="178" mass="20020">MNDQAFDILYELAKCLNTDMGLLIVRLLPKVLAFALHQSDERDLLSALNIYSAHTGSDNREIFAAVLPALLDELVCFLDGSNSDEISKGGIVAQVGNCWIQYAKLCRMSGHYETAKRAILEAQAFGARNVHMEKISAICQEAGMHAVRKNRYVILPKDFEKGYRTNVKKPDTDFEFYK</sequence>
<dbReference type="Gene3D" id="1.10.8.60">
    <property type="match status" value="1"/>
</dbReference>
<dbReference type="Proteomes" id="UP001168877">
    <property type="component" value="Unassembled WGS sequence"/>
</dbReference>
<accession>A0AA39RNT8</accession>
<name>A0AA39RNT8_ACESA</name>
<evidence type="ECO:0000313" key="1">
    <source>
        <dbReference type="EMBL" id="KAK0577966.1"/>
    </source>
</evidence>
<reference evidence="1" key="2">
    <citation type="submission" date="2023-06" db="EMBL/GenBank/DDBJ databases">
        <authorList>
            <person name="Swenson N.G."/>
            <person name="Wegrzyn J.L."/>
            <person name="Mcevoy S.L."/>
        </authorList>
    </citation>
    <scope>NUCLEOTIDE SEQUENCE</scope>
    <source>
        <strain evidence="1">NS2018</strain>
        <tissue evidence="1">Leaf</tissue>
    </source>
</reference>
<proteinExistence type="predicted"/>
<evidence type="ECO:0000313" key="2">
    <source>
        <dbReference type="Proteomes" id="UP001168877"/>
    </source>
</evidence>
<dbReference type="EMBL" id="JAUESC010000385">
    <property type="protein sequence ID" value="KAK0577966.1"/>
    <property type="molecule type" value="Genomic_DNA"/>
</dbReference>
<gene>
    <name evidence="1" type="ORF">LWI29_003025</name>
</gene>
<protein>
    <submittedName>
        <fullName evidence="1">Uncharacterized protein</fullName>
    </submittedName>
</protein>
<reference evidence="1" key="1">
    <citation type="journal article" date="2022" name="Plant J.">
        <title>Strategies of tolerance reflected in two North American maple genomes.</title>
        <authorList>
            <person name="McEvoy S.L."/>
            <person name="Sezen U.U."/>
            <person name="Trouern-Trend A."/>
            <person name="McMahon S.M."/>
            <person name="Schaberg P.G."/>
            <person name="Yang J."/>
            <person name="Wegrzyn J.L."/>
            <person name="Swenson N.G."/>
        </authorList>
    </citation>
    <scope>NUCLEOTIDE SEQUENCE</scope>
    <source>
        <strain evidence="1">NS2018</strain>
    </source>
</reference>
<dbReference type="AlphaFoldDB" id="A0AA39RNT8"/>
<keyword evidence="2" id="KW-1185">Reference proteome</keyword>
<organism evidence="1 2">
    <name type="scientific">Acer saccharum</name>
    <name type="common">Sugar maple</name>
    <dbReference type="NCBI Taxonomy" id="4024"/>
    <lineage>
        <taxon>Eukaryota</taxon>
        <taxon>Viridiplantae</taxon>
        <taxon>Streptophyta</taxon>
        <taxon>Embryophyta</taxon>
        <taxon>Tracheophyta</taxon>
        <taxon>Spermatophyta</taxon>
        <taxon>Magnoliopsida</taxon>
        <taxon>eudicotyledons</taxon>
        <taxon>Gunneridae</taxon>
        <taxon>Pentapetalae</taxon>
        <taxon>rosids</taxon>
        <taxon>malvids</taxon>
        <taxon>Sapindales</taxon>
        <taxon>Sapindaceae</taxon>
        <taxon>Hippocastanoideae</taxon>
        <taxon>Acereae</taxon>
        <taxon>Acer</taxon>
    </lineage>
</organism>